<comment type="caution">
    <text evidence="2">The sequence shown here is derived from an EMBL/GenBank/DDBJ whole genome shotgun (WGS) entry which is preliminary data.</text>
</comment>
<dbReference type="RefSeq" id="WP_256191719.1">
    <property type="nucleotide sequence ID" value="NZ_JANFZG010000012.1"/>
</dbReference>
<evidence type="ECO:0000313" key="2">
    <source>
        <dbReference type="EMBL" id="MCQ4839591.1"/>
    </source>
</evidence>
<gene>
    <name evidence="2" type="ORF">NE695_06625</name>
</gene>
<feature type="domain" description="HTH LytTR-type" evidence="1">
    <location>
        <begin position="41"/>
        <end position="145"/>
    </location>
</feature>
<protein>
    <submittedName>
        <fullName evidence="2">LytTR family transcriptional regulator</fullName>
    </submittedName>
</protein>
<dbReference type="EMBL" id="JANFZH010000011">
    <property type="protein sequence ID" value="MCQ4839591.1"/>
    <property type="molecule type" value="Genomic_DNA"/>
</dbReference>
<dbReference type="InterPro" id="IPR007492">
    <property type="entry name" value="LytTR_DNA-bd_dom"/>
</dbReference>
<evidence type="ECO:0000313" key="3">
    <source>
        <dbReference type="Proteomes" id="UP001524473"/>
    </source>
</evidence>
<sequence>MKLFVEEGAEYREIEVIIRCQKTDSQVMKLISALRVFERKITGYRDGQTFLLEAEKLLYIETVDKKTFLYTSEGVYETSLRLYELEDRLAACDFFRASKSMVINFNEIKSMRPDFGGRMQLAMSNGETVFVSRQYVWYIKEKLGLK</sequence>
<name>A0ABT1RY44_9FIRM</name>
<dbReference type="PROSITE" id="PS50930">
    <property type="entry name" value="HTH_LYTTR"/>
    <property type="match status" value="1"/>
</dbReference>
<dbReference type="Gene3D" id="2.40.50.1020">
    <property type="entry name" value="LytTr DNA-binding domain"/>
    <property type="match status" value="1"/>
</dbReference>
<dbReference type="PANTHER" id="PTHR37299:SF4">
    <property type="entry name" value="TRANSCRIPTIONAL REGULATOR"/>
    <property type="match status" value="1"/>
</dbReference>
<reference evidence="2 3" key="1">
    <citation type="submission" date="2022-06" db="EMBL/GenBank/DDBJ databases">
        <title>Isolation of gut microbiota from human fecal samples.</title>
        <authorList>
            <person name="Pamer E.G."/>
            <person name="Barat B."/>
            <person name="Waligurski E."/>
            <person name="Medina S."/>
            <person name="Paddock L."/>
            <person name="Mostad J."/>
        </authorList>
    </citation>
    <scope>NUCLEOTIDE SEQUENCE [LARGE SCALE GENOMIC DNA]</scope>
    <source>
        <strain evidence="2 3">DFI.9.73</strain>
    </source>
</reference>
<organism evidence="2 3">
    <name type="scientific">Neglectibacter timonensis</name>
    <dbReference type="NCBI Taxonomy" id="1776382"/>
    <lineage>
        <taxon>Bacteria</taxon>
        <taxon>Bacillati</taxon>
        <taxon>Bacillota</taxon>
        <taxon>Clostridia</taxon>
        <taxon>Eubacteriales</taxon>
        <taxon>Oscillospiraceae</taxon>
        <taxon>Neglectibacter</taxon>
    </lineage>
</organism>
<keyword evidence="3" id="KW-1185">Reference proteome</keyword>
<dbReference type="Proteomes" id="UP001524473">
    <property type="component" value="Unassembled WGS sequence"/>
</dbReference>
<accession>A0ABT1RY44</accession>
<dbReference type="Pfam" id="PF04397">
    <property type="entry name" value="LytTR"/>
    <property type="match status" value="1"/>
</dbReference>
<proteinExistence type="predicted"/>
<evidence type="ECO:0000259" key="1">
    <source>
        <dbReference type="PROSITE" id="PS50930"/>
    </source>
</evidence>
<dbReference type="PANTHER" id="PTHR37299">
    <property type="entry name" value="TRANSCRIPTIONAL REGULATOR-RELATED"/>
    <property type="match status" value="1"/>
</dbReference>
<dbReference type="InterPro" id="IPR046947">
    <property type="entry name" value="LytR-like"/>
</dbReference>
<dbReference type="SMART" id="SM00850">
    <property type="entry name" value="LytTR"/>
    <property type="match status" value="1"/>
</dbReference>